<dbReference type="Proteomes" id="UP000663193">
    <property type="component" value="Chromosome 5"/>
</dbReference>
<dbReference type="EMBL" id="CP069027">
    <property type="protein sequence ID" value="QRC94719.1"/>
    <property type="molecule type" value="Genomic_DNA"/>
</dbReference>
<evidence type="ECO:0000256" key="1">
    <source>
        <dbReference type="SAM" id="MobiDB-lite"/>
    </source>
</evidence>
<dbReference type="RefSeq" id="XP_001805045.1">
    <property type="nucleotide sequence ID" value="XM_001804993.1"/>
</dbReference>
<evidence type="ECO:0000313" key="2">
    <source>
        <dbReference type="EMBL" id="QRC94719.1"/>
    </source>
</evidence>
<accession>A0A7U2EX99</accession>
<organism evidence="2 3">
    <name type="scientific">Phaeosphaeria nodorum (strain SN15 / ATCC MYA-4574 / FGSC 10173)</name>
    <name type="common">Glume blotch fungus</name>
    <name type="synonym">Parastagonospora nodorum</name>
    <dbReference type="NCBI Taxonomy" id="321614"/>
    <lineage>
        <taxon>Eukaryota</taxon>
        <taxon>Fungi</taxon>
        <taxon>Dikarya</taxon>
        <taxon>Ascomycota</taxon>
        <taxon>Pezizomycotina</taxon>
        <taxon>Dothideomycetes</taxon>
        <taxon>Pleosporomycetidae</taxon>
        <taxon>Pleosporales</taxon>
        <taxon>Pleosporineae</taxon>
        <taxon>Phaeosphaeriaceae</taxon>
        <taxon>Parastagonospora</taxon>
    </lineage>
</organism>
<dbReference type="AlphaFoldDB" id="A0A7U2EX99"/>
<feature type="region of interest" description="Disordered" evidence="1">
    <location>
        <begin position="1"/>
        <end position="22"/>
    </location>
</feature>
<name>A0A7U2EX99_PHANO</name>
<proteinExistence type="predicted"/>
<reference evidence="3" key="1">
    <citation type="journal article" date="2021" name="BMC Genomics">
        <title>Chromosome-level genome assembly and manually-curated proteome of model necrotroph Parastagonospora nodorum Sn15 reveals a genome-wide trove of candidate effector homologs, and redundancy of virulence-related functions within an accessory chromosome.</title>
        <authorList>
            <person name="Bertazzoni S."/>
            <person name="Jones D.A.B."/>
            <person name="Phan H.T."/>
            <person name="Tan K.-C."/>
            <person name="Hane J.K."/>
        </authorList>
    </citation>
    <scope>NUCLEOTIDE SEQUENCE [LARGE SCALE GENOMIC DNA]</scope>
    <source>
        <strain evidence="3">SN15 / ATCC MYA-4574 / FGSC 10173)</strain>
    </source>
</reference>
<dbReference type="KEGG" id="pno:SNOG_14874"/>
<evidence type="ECO:0000313" key="3">
    <source>
        <dbReference type="Proteomes" id="UP000663193"/>
    </source>
</evidence>
<gene>
    <name evidence="2" type="ORF">JI435_148740</name>
</gene>
<protein>
    <submittedName>
        <fullName evidence="2">Uncharacterized protein</fullName>
    </submittedName>
</protein>
<sequence>MAAPPSTGDRSNPSPSVKELVGDALGGTTRDLATLAQTIAPSVPQMLHEFRPSENDKFLSSFYVTVCIL</sequence>
<keyword evidence="3" id="KW-1185">Reference proteome</keyword>
<dbReference type="VEuPathDB" id="FungiDB:JI435_148740"/>